<keyword evidence="4" id="KW-1185">Reference proteome</keyword>
<comment type="caution">
    <text evidence="3">The sequence shown here is derived from an EMBL/GenBank/DDBJ whole genome shotgun (WGS) entry which is preliminary data.</text>
</comment>
<evidence type="ECO:0000313" key="4">
    <source>
        <dbReference type="Proteomes" id="UP000270299"/>
    </source>
</evidence>
<name>A0A3L6ZSI0_9MICO</name>
<organism evidence="3 4">
    <name type="scientific">Mycetocola manganoxydans</name>
    <dbReference type="NCBI Taxonomy" id="699879"/>
    <lineage>
        <taxon>Bacteria</taxon>
        <taxon>Bacillati</taxon>
        <taxon>Actinomycetota</taxon>
        <taxon>Actinomycetes</taxon>
        <taxon>Micrococcales</taxon>
        <taxon>Microbacteriaceae</taxon>
        <taxon>Mycetocola</taxon>
    </lineage>
</organism>
<accession>A0A3L6ZSI0</accession>
<feature type="compositionally biased region" description="Polar residues" evidence="1">
    <location>
        <begin position="64"/>
        <end position="78"/>
    </location>
</feature>
<feature type="domain" description="Ig-like" evidence="2">
    <location>
        <begin position="53"/>
        <end position="137"/>
    </location>
</feature>
<proteinExistence type="predicted"/>
<feature type="compositionally biased region" description="Pro residues" evidence="1">
    <location>
        <begin position="21"/>
        <end position="50"/>
    </location>
</feature>
<dbReference type="Proteomes" id="UP000270299">
    <property type="component" value="Unassembled WGS sequence"/>
</dbReference>
<dbReference type="InterPro" id="IPR007110">
    <property type="entry name" value="Ig-like_dom"/>
</dbReference>
<sequence length="137" mass="14563">MIASLTSTQDVHRIDVSMTSSPPPFPPSVSRPPSSPSVSPPPPPLPPSTIPSPRMTASPPSMPPSEQNPETLSCTSQAAAVAGSSAPPLISWIATASDTTPNRMRDSAMCRPLLPGVKKAHYRMSLRRQPRERSRAC</sequence>
<dbReference type="EMBL" id="RCUV01000009">
    <property type="protein sequence ID" value="RLP70769.1"/>
    <property type="molecule type" value="Genomic_DNA"/>
</dbReference>
<dbReference type="AlphaFoldDB" id="A0A3L6ZSI0"/>
<evidence type="ECO:0000256" key="1">
    <source>
        <dbReference type="SAM" id="MobiDB-lite"/>
    </source>
</evidence>
<dbReference type="PROSITE" id="PS50835">
    <property type="entry name" value="IG_LIKE"/>
    <property type="match status" value="1"/>
</dbReference>
<protein>
    <recommendedName>
        <fullName evidence="2">Ig-like domain-containing protein</fullName>
    </recommendedName>
</protein>
<gene>
    <name evidence="3" type="ORF">D9V29_09775</name>
</gene>
<evidence type="ECO:0000313" key="3">
    <source>
        <dbReference type="EMBL" id="RLP70769.1"/>
    </source>
</evidence>
<reference evidence="3 4" key="1">
    <citation type="submission" date="2018-10" db="EMBL/GenBank/DDBJ databases">
        <authorList>
            <person name="Li J."/>
        </authorList>
    </citation>
    <scope>NUCLEOTIDE SEQUENCE [LARGE SCALE GENOMIC DNA]</scope>
    <source>
        <strain evidence="3 4">CCTCC AB209002</strain>
    </source>
</reference>
<evidence type="ECO:0000259" key="2">
    <source>
        <dbReference type="PROSITE" id="PS50835"/>
    </source>
</evidence>
<feature type="region of interest" description="Disordered" evidence="1">
    <location>
        <begin position="1"/>
        <end position="87"/>
    </location>
</feature>